<dbReference type="STRING" id="1547922.ISF6_0319"/>
<reference evidence="8" key="1">
    <citation type="submission" date="2015-07" db="EMBL/GenBank/DDBJ databases">
        <title>Discovery of a poly(ethylene terephthalate assimilation.</title>
        <authorList>
            <person name="Yoshida S."/>
            <person name="Hiraga K."/>
            <person name="Takehana T."/>
            <person name="Taniguchi I."/>
            <person name="Yamaji H."/>
            <person name="Maeda Y."/>
            <person name="Toyohara K."/>
            <person name="Miyamoto K."/>
            <person name="Kimura Y."/>
            <person name="Oda K."/>
        </authorList>
    </citation>
    <scope>NUCLEOTIDE SEQUENCE [LARGE SCALE GENOMIC DNA]</scope>
    <source>
        <strain evidence="8">NBRC 110686 / TISTR 2288 / 201-F6</strain>
    </source>
</reference>
<evidence type="ECO:0000256" key="4">
    <source>
        <dbReference type="ARBA" id="ARBA00022989"/>
    </source>
</evidence>
<reference evidence="7 8" key="2">
    <citation type="journal article" date="2016" name="Science">
        <title>A bacterium that degrades and assimilates poly(ethylene terephthalate).</title>
        <authorList>
            <person name="Yoshida S."/>
            <person name="Hiraga K."/>
            <person name="Takehana T."/>
            <person name="Taniguchi I."/>
            <person name="Yamaji H."/>
            <person name="Maeda Y."/>
            <person name="Toyohara K."/>
            <person name="Miyamoto K."/>
            <person name="Kimura Y."/>
            <person name="Oda K."/>
        </authorList>
    </citation>
    <scope>NUCLEOTIDE SEQUENCE [LARGE SCALE GENOMIC DNA]</scope>
    <source>
        <strain evidence="8">NBRC 110686 / TISTR 2288 / 201-F6</strain>
    </source>
</reference>
<feature type="transmembrane region" description="Helical" evidence="6">
    <location>
        <begin position="54"/>
        <end position="71"/>
    </location>
</feature>
<evidence type="ECO:0000256" key="3">
    <source>
        <dbReference type="ARBA" id="ARBA00022692"/>
    </source>
</evidence>
<dbReference type="GO" id="GO:0005886">
    <property type="term" value="C:plasma membrane"/>
    <property type="evidence" value="ECO:0007669"/>
    <property type="project" value="UniProtKB-SubCell"/>
</dbReference>
<dbReference type="PANTHER" id="PTHR33931">
    <property type="entry name" value="HOLIN-LIKE PROTEIN CIDA-RELATED"/>
    <property type="match status" value="1"/>
</dbReference>
<protein>
    <submittedName>
        <fullName evidence="7">Antiholin-like protein LrgA</fullName>
    </submittedName>
</protein>
<gene>
    <name evidence="7" type="ORF">ISF6_0319</name>
</gene>
<evidence type="ECO:0000313" key="7">
    <source>
        <dbReference type="EMBL" id="GAP34836.1"/>
    </source>
</evidence>
<dbReference type="Proteomes" id="UP000037660">
    <property type="component" value="Unassembled WGS sequence"/>
</dbReference>
<sequence length="118" mass="12196">MLGFQLLGEALVVLLGLPLPGPVIGLVALFVAFPRLGRLRSGVESLADGLLRHLGLLFVPAGVGVMLHLALLRDWALPLVLALVGSTAVTLGLSAWLFARWRRPGAPAQPPSGGAGPP</sequence>
<proteinExistence type="predicted"/>
<name>A0A0K8NWS7_PISS1</name>
<keyword evidence="5 6" id="KW-0472">Membrane</keyword>
<evidence type="ECO:0000256" key="5">
    <source>
        <dbReference type="ARBA" id="ARBA00023136"/>
    </source>
</evidence>
<dbReference type="AlphaFoldDB" id="A0A0K8NWS7"/>
<dbReference type="PANTHER" id="PTHR33931:SF2">
    <property type="entry name" value="HOLIN-LIKE PROTEIN CIDA"/>
    <property type="match status" value="1"/>
</dbReference>
<accession>A0A0K8NWS7</accession>
<keyword evidence="2" id="KW-1003">Cell membrane</keyword>
<keyword evidence="3 6" id="KW-0812">Transmembrane</keyword>
<evidence type="ECO:0000313" key="8">
    <source>
        <dbReference type="Proteomes" id="UP000037660"/>
    </source>
</evidence>
<comment type="subcellular location">
    <subcellularLocation>
        <location evidence="1">Cell membrane</location>
        <topology evidence="1">Multi-pass membrane protein</topology>
    </subcellularLocation>
</comment>
<dbReference type="EMBL" id="BBYR01000011">
    <property type="protein sequence ID" value="GAP34836.1"/>
    <property type="molecule type" value="Genomic_DNA"/>
</dbReference>
<dbReference type="Pfam" id="PF03788">
    <property type="entry name" value="LrgA"/>
    <property type="match status" value="1"/>
</dbReference>
<keyword evidence="8" id="KW-1185">Reference proteome</keyword>
<feature type="transmembrane region" description="Helical" evidence="6">
    <location>
        <begin position="12"/>
        <end position="33"/>
    </location>
</feature>
<evidence type="ECO:0000256" key="6">
    <source>
        <dbReference type="SAM" id="Phobius"/>
    </source>
</evidence>
<feature type="transmembrane region" description="Helical" evidence="6">
    <location>
        <begin position="77"/>
        <end position="99"/>
    </location>
</feature>
<dbReference type="InterPro" id="IPR005538">
    <property type="entry name" value="LrgA/CidA"/>
</dbReference>
<evidence type="ECO:0000256" key="2">
    <source>
        <dbReference type="ARBA" id="ARBA00022475"/>
    </source>
</evidence>
<organism evidence="7 8">
    <name type="scientific">Piscinibacter sakaiensis</name>
    <name type="common">Ideonella sakaiensis</name>
    <dbReference type="NCBI Taxonomy" id="1547922"/>
    <lineage>
        <taxon>Bacteria</taxon>
        <taxon>Pseudomonadati</taxon>
        <taxon>Pseudomonadota</taxon>
        <taxon>Betaproteobacteria</taxon>
        <taxon>Burkholderiales</taxon>
        <taxon>Sphaerotilaceae</taxon>
        <taxon>Piscinibacter</taxon>
    </lineage>
</organism>
<evidence type="ECO:0000256" key="1">
    <source>
        <dbReference type="ARBA" id="ARBA00004651"/>
    </source>
</evidence>
<comment type="caution">
    <text evidence="7">The sequence shown here is derived from an EMBL/GenBank/DDBJ whole genome shotgun (WGS) entry which is preliminary data.</text>
</comment>
<keyword evidence="4 6" id="KW-1133">Transmembrane helix</keyword>